<dbReference type="EMBL" id="JTJU01000028">
    <property type="protein sequence ID" value="OBX10444.1"/>
    <property type="molecule type" value="Genomic_DNA"/>
</dbReference>
<dbReference type="RefSeq" id="WP_066111360.1">
    <property type="nucleotide sequence ID" value="NZ_JTJT01000007.1"/>
</dbReference>
<name>A0AB36E697_9PAST</name>
<gene>
    <name evidence="2" type="ORF">QV09_05775</name>
</gene>
<comment type="caution">
    <text evidence="2">The sequence shown here is derived from an EMBL/GenBank/DDBJ whole genome shotgun (WGS) entry which is preliminary data.</text>
</comment>
<protein>
    <submittedName>
        <fullName evidence="2">KTSC domain containing protein</fullName>
    </submittedName>
</protein>
<feature type="domain" description="KTSC" evidence="1">
    <location>
        <begin position="8"/>
        <end position="64"/>
    </location>
</feature>
<evidence type="ECO:0000259" key="1">
    <source>
        <dbReference type="Pfam" id="PF13619"/>
    </source>
</evidence>
<dbReference type="AlphaFoldDB" id="A0AB36E697"/>
<reference evidence="2 3" key="1">
    <citation type="submission" date="2014-11" db="EMBL/GenBank/DDBJ databases">
        <title>Pan-genome of Gallibacterium spp.</title>
        <authorList>
            <person name="Kudirkiene E."/>
            <person name="Bojesen A.M."/>
        </authorList>
    </citation>
    <scope>NUCLEOTIDE SEQUENCE [LARGE SCALE GENOMIC DNA]</scope>
    <source>
        <strain evidence="2 3">18469/18</strain>
    </source>
</reference>
<dbReference type="Proteomes" id="UP000092527">
    <property type="component" value="Unassembled WGS sequence"/>
</dbReference>
<evidence type="ECO:0000313" key="3">
    <source>
        <dbReference type="Proteomes" id="UP000092527"/>
    </source>
</evidence>
<proteinExistence type="predicted"/>
<organism evidence="2 3">
    <name type="scientific">Gallibacterium salpingitidis</name>
    <dbReference type="NCBI Taxonomy" id="505341"/>
    <lineage>
        <taxon>Bacteria</taxon>
        <taxon>Pseudomonadati</taxon>
        <taxon>Pseudomonadota</taxon>
        <taxon>Gammaproteobacteria</taxon>
        <taxon>Pasteurellales</taxon>
        <taxon>Pasteurellaceae</taxon>
        <taxon>Gallibacterium</taxon>
    </lineage>
</organism>
<sequence length="71" mass="8380">MQHIPVRSSNISSIAYDENQSILEVKFRSGAIYQYLSVPPERYRGLLSAYSKGGYVADFIKPYYRYRRVFY</sequence>
<dbReference type="Pfam" id="PF13619">
    <property type="entry name" value="KTSC"/>
    <property type="match status" value="1"/>
</dbReference>
<dbReference type="InterPro" id="IPR025309">
    <property type="entry name" value="KTSC_dom"/>
</dbReference>
<evidence type="ECO:0000313" key="2">
    <source>
        <dbReference type="EMBL" id="OBX10444.1"/>
    </source>
</evidence>
<accession>A0AB36E697</accession>